<sequence length="74" mass="8333">MQQKKAKLKSKKKTTPSDEWGISYDPAREIDDMEEVLVNEHTCGFDDLIATVNRLEAEIQGLDLEADLGIGRVE</sequence>
<dbReference type="EMBL" id="JAPUUL010001104">
    <property type="protein sequence ID" value="KAJ8128332.1"/>
    <property type="molecule type" value="Genomic_DNA"/>
</dbReference>
<reference evidence="1" key="1">
    <citation type="submission" date="2022-12" db="EMBL/GenBank/DDBJ databases">
        <title>Genome Sequence of Lasiodiplodia mahajangana.</title>
        <authorList>
            <person name="Buettner E."/>
        </authorList>
    </citation>
    <scope>NUCLEOTIDE SEQUENCE</scope>
    <source>
        <strain evidence="1">VT137</strain>
    </source>
</reference>
<proteinExistence type="predicted"/>
<evidence type="ECO:0000313" key="2">
    <source>
        <dbReference type="Proteomes" id="UP001153332"/>
    </source>
</evidence>
<dbReference type="Proteomes" id="UP001153332">
    <property type="component" value="Unassembled WGS sequence"/>
</dbReference>
<accession>A0ACC2JLF6</accession>
<gene>
    <name evidence="1" type="ORF">O1611_g5303</name>
</gene>
<comment type="caution">
    <text evidence="1">The sequence shown here is derived from an EMBL/GenBank/DDBJ whole genome shotgun (WGS) entry which is preliminary data.</text>
</comment>
<protein>
    <submittedName>
        <fullName evidence="1">Uncharacterized protein</fullName>
    </submittedName>
</protein>
<organism evidence="1 2">
    <name type="scientific">Lasiodiplodia mahajangana</name>
    <dbReference type="NCBI Taxonomy" id="1108764"/>
    <lineage>
        <taxon>Eukaryota</taxon>
        <taxon>Fungi</taxon>
        <taxon>Dikarya</taxon>
        <taxon>Ascomycota</taxon>
        <taxon>Pezizomycotina</taxon>
        <taxon>Dothideomycetes</taxon>
        <taxon>Dothideomycetes incertae sedis</taxon>
        <taxon>Botryosphaeriales</taxon>
        <taxon>Botryosphaeriaceae</taxon>
        <taxon>Lasiodiplodia</taxon>
    </lineage>
</organism>
<keyword evidence="2" id="KW-1185">Reference proteome</keyword>
<evidence type="ECO:0000313" key="1">
    <source>
        <dbReference type="EMBL" id="KAJ8128332.1"/>
    </source>
</evidence>
<name>A0ACC2JLF6_9PEZI</name>